<name>A0A6J4KB19_9BACT</name>
<dbReference type="AlphaFoldDB" id="A0A6J4KB19"/>
<feature type="non-terminal residue" evidence="2">
    <location>
        <position position="1"/>
    </location>
</feature>
<evidence type="ECO:0000313" key="2">
    <source>
        <dbReference type="EMBL" id="CAA9301107.1"/>
    </source>
</evidence>
<feature type="non-terminal residue" evidence="2">
    <location>
        <position position="215"/>
    </location>
</feature>
<evidence type="ECO:0000256" key="1">
    <source>
        <dbReference type="SAM" id="MobiDB-lite"/>
    </source>
</evidence>
<feature type="compositionally biased region" description="Pro residues" evidence="1">
    <location>
        <begin position="164"/>
        <end position="176"/>
    </location>
</feature>
<reference evidence="2" key="1">
    <citation type="submission" date="2020-02" db="EMBL/GenBank/DDBJ databases">
        <authorList>
            <person name="Meier V. D."/>
        </authorList>
    </citation>
    <scope>NUCLEOTIDE SEQUENCE</scope>
    <source>
        <strain evidence="2">AVDCRST_MAG89</strain>
    </source>
</reference>
<dbReference type="EMBL" id="CADCTV010000112">
    <property type="protein sequence ID" value="CAA9301107.1"/>
    <property type="molecule type" value="Genomic_DNA"/>
</dbReference>
<protein>
    <submittedName>
        <fullName evidence="2">Uncharacterized protein</fullName>
    </submittedName>
</protein>
<gene>
    <name evidence="2" type="ORF">AVDCRST_MAG89-477</name>
</gene>
<proteinExistence type="predicted"/>
<sequence length="215" mass="24146">RGESCARRRRLGCTAGAPVDPCRAPVWARRSTRRWPGASPSAPSCWCATATARYPSAAARACSTSPTRGARGRGWRCSAGWLPAGWWWSTCRWAPPLRRRCSTRCARAPPPRTWWWRARRSRRCTTRRWGWAGGSRRGWRRSPPPVGRWWRCRWGARTCSAAFPPSPPTSWPGTPPKRPRAPPRARCWGRAPSAAASPCRCRRTTAWARGSTADA</sequence>
<feature type="region of interest" description="Disordered" evidence="1">
    <location>
        <begin position="163"/>
        <end position="191"/>
    </location>
</feature>
<accession>A0A6J4KB19</accession>
<organism evidence="2">
    <name type="scientific">uncultured Gemmatimonadota bacterium</name>
    <dbReference type="NCBI Taxonomy" id="203437"/>
    <lineage>
        <taxon>Bacteria</taxon>
        <taxon>Pseudomonadati</taxon>
        <taxon>Gemmatimonadota</taxon>
        <taxon>environmental samples</taxon>
    </lineage>
</organism>